<feature type="region of interest" description="Disordered" evidence="2">
    <location>
        <begin position="391"/>
        <end position="577"/>
    </location>
</feature>
<comment type="caution">
    <text evidence="3">The sequence shown here is derived from an EMBL/GenBank/DDBJ whole genome shotgun (WGS) entry which is preliminary data.</text>
</comment>
<gene>
    <name evidence="3" type="ORF">LPJ61_003841</name>
</gene>
<sequence>MRPATAKLDPPGQFGLGGCSLSKLAALAASSGRATAPHATRSDKPSRLQESLLSKYSESLGVSRTMMSTSGRAGKPRTMLGWQANVSRANDLRGMDRAAGIVQYEAKEPTDTGISKVVRNQLTTEAGQGDAGRRPAVRRVRQTMSETKVVPLKSIRLRLDESIVGGRTTAGRPQGPPARGPRYMVKGGRIEGHAGQHAPGASLEPTPASGNQVARGTGGQHGRDALGEFGEIQKRLKAAEEQKRQQQKQQLFDKDGGDGVRISDIIESRQNIPLAVQLEERRRMQQAKQLAAMNQQLELQRIDAEAKRMLAEQQQQHEQFRLRSLYPDAGCNRRHSMASAAYSVGRSDWPACASSVGGGEWHTAHDAAYSTNSAAVWQQQQQAVPYSFYSRQHSRAGTPGALGESGGHWAQHQQQPVGGRSQSQFSRAVAPSFQSAGGASHAEDRLASVAARRRPGGMLVKQPRPASQTALTEHSAGSSGSWQSHALRGPPAAMHVGAGSNYERSMATSSPVLNSGTTRRSSSLSHAGIRHPSMGSHQRALPVGGMVPPVPPLPRTHSNGHGHHGGPGSPTQTPPTYGHWARPPLSSWCAQPATAQHMGSPHAHDFVPRDAQNMQQKWAVTAARGPSLLQQLHHAQSSGILPMQRAEKELYTKGAYQNGSTPVPVRGGTGAHYLGDGNTLLIDRVHESQHTRRAFFKKMGCNYADAAPMPVFMQ</sequence>
<reference evidence="3" key="1">
    <citation type="submission" date="2022-07" db="EMBL/GenBank/DDBJ databases">
        <title>Phylogenomic reconstructions and comparative analyses of Kickxellomycotina fungi.</title>
        <authorList>
            <person name="Reynolds N.K."/>
            <person name="Stajich J.E."/>
            <person name="Barry K."/>
            <person name="Grigoriev I.V."/>
            <person name="Crous P."/>
            <person name="Smith M.E."/>
        </authorList>
    </citation>
    <scope>NUCLEOTIDE SEQUENCE</scope>
    <source>
        <strain evidence="3">BCRC 34381</strain>
    </source>
</reference>
<protein>
    <submittedName>
        <fullName evidence="3">Uncharacterized protein</fullName>
    </submittedName>
</protein>
<evidence type="ECO:0000256" key="1">
    <source>
        <dbReference type="SAM" id="Coils"/>
    </source>
</evidence>
<keyword evidence="4" id="KW-1185">Reference proteome</keyword>
<organism evidence="3 4">
    <name type="scientific">Coemansia biformis</name>
    <dbReference type="NCBI Taxonomy" id="1286918"/>
    <lineage>
        <taxon>Eukaryota</taxon>
        <taxon>Fungi</taxon>
        <taxon>Fungi incertae sedis</taxon>
        <taxon>Zoopagomycota</taxon>
        <taxon>Kickxellomycotina</taxon>
        <taxon>Kickxellomycetes</taxon>
        <taxon>Kickxellales</taxon>
        <taxon>Kickxellaceae</taxon>
        <taxon>Coemansia</taxon>
    </lineage>
</organism>
<feature type="coiled-coil region" evidence="1">
    <location>
        <begin position="287"/>
        <end position="314"/>
    </location>
</feature>
<dbReference type="OrthoDB" id="5598758at2759"/>
<feature type="compositionally biased region" description="Polar residues" evidence="2">
    <location>
        <begin position="411"/>
        <end position="437"/>
    </location>
</feature>
<evidence type="ECO:0000256" key="2">
    <source>
        <dbReference type="SAM" id="MobiDB-lite"/>
    </source>
</evidence>
<feature type="compositionally biased region" description="Polar residues" evidence="2">
    <location>
        <begin position="502"/>
        <end position="525"/>
    </location>
</feature>
<dbReference type="Proteomes" id="UP001143981">
    <property type="component" value="Unassembled WGS sequence"/>
</dbReference>
<dbReference type="AlphaFoldDB" id="A0A9W7YBF0"/>
<proteinExistence type="predicted"/>
<evidence type="ECO:0000313" key="4">
    <source>
        <dbReference type="Proteomes" id="UP001143981"/>
    </source>
</evidence>
<dbReference type="EMBL" id="JANBOI010000735">
    <property type="protein sequence ID" value="KAJ1728808.1"/>
    <property type="molecule type" value="Genomic_DNA"/>
</dbReference>
<accession>A0A9W7YBF0</accession>
<name>A0A9W7YBF0_9FUNG</name>
<feature type="compositionally biased region" description="Polar residues" evidence="2">
    <location>
        <begin position="465"/>
        <end position="484"/>
    </location>
</feature>
<keyword evidence="1" id="KW-0175">Coiled coil</keyword>
<feature type="region of interest" description="Disordered" evidence="2">
    <location>
        <begin position="30"/>
        <end position="49"/>
    </location>
</feature>
<evidence type="ECO:0000313" key="3">
    <source>
        <dbReference type="EMBL" id="KAJ1728808.1"/>
    </source>
</evidence>
<feature type="region of interest" description="Disordered" evidence="2">
    <location>
        <begin position="239"/>
        <end position="259"/>
    </location>
</feature>
<feature type="region of interest" description="Disordered" evidence="2">
    <location>
        <begin position="191"/>
        <end position="225"/>
    </location>
</feature>